<evidence type="ECO:0000313" key="1">
    <source>
        <dbReference type="EMBL" id="KYO35849.1"/>
    </source>
</evidence>
<comment type="caution">
    <text evidence="1">The sequence shown here is derived from an EMBL/GenBank/DDBJ whole genome shotgun (WGS) entry which is preliminary data.</text>
</comment>
<organism evidence="1 2">
    <name type="scientific">Alligator mississippiensis</name>
    <name type="common">American alligator</name>
    <dbReference type="NCBI Taxonomy" id="8496"/>
    <lineage>
        <taxon>Eukaryota</taxon>
        <taxon>Metazoa</taxon>
        <taxon>Chordata</taxon>
        <taxon>Craniata</taxon>
        <taxon>Vertebrata</taxon>
        <taxon>Euteleostomi</taxon>
        <taxon>Archelosauria</taxon>
        <taxon>Archosauria</taxon>
        <taxon>Crocodylia</taxon>
        <taxon>Alligatoridae</taxon>
        <taxon>Alligatorinae</taxon>
        <taxon>Alligator</taxon>
    </lineage>
</organism>
<dbReference type="EMBL" id="AKHW03003081">
    <property type="protein sequence ID" value="KYO35849.1"/>
    <property type="molecule type" value="Genomic_DNA"/>
</dbReference>
<keyword evidence="2" id="KW-1185">Reference proteome</keyword>
<dbReference type="Proteomes" id="UP000050525">
    <property type="component" value="Unassembled WGS sequence"/>
</dbReference>
<reference evidence="1 2" key="1">
    <citation type="journal article" date="2012" name="Genome Biol.">
        <title>Sequencing three crocodilian genomes to illuminate the evolution of archosaurs and amniotes.</title>
        <authorList>
            <person name="St John J.A."/>
            <person name="Braun E.L."/>
            <person name="Isberg S.R."/>
            <person name="Miles L.G."/>
            <person name="Chong A.Y."/>
            <person name="Gongora J."/>
            <person name="Dalzell P."/>
            <person name="Moran C."/>
            <person name="Bed'hom B."/>
            <person name="Abzhanov A."/>
            <person name="Burgess S.C."/>
            <person name="Cooksey A.M."/>
            <person name="Castoe T.A."/>
            <person name="Crawford N.G."/>
            <person name="Densmore L.D."/>
            <person name="Drew J.C."/>
            <person name="Edwards S.V."/>
            <person name="Faircloth B.C."/>
            <person name="Fujita M.K."/>
            <person name="Greenwold M.J."/>
            <person name="Hoffmann F.G."/>
            <person name="Howard J.M."/>
            <person name="Iguchi T."/>
            <person name="Janes D.E."/>
            <person name="Khan S.Y."/>
            <person name="Kohno S."/>
            <person name="de Koning A.J."/>
            <person name="Lance S.L."/>
            <person name="McCarthy F.M."/>
            <person name="McCormack J.E."/>
            <person name="Merchant M.E."/>
            <person name="Peterson D.G."/>
            <person name="Pollock D.D."/>
            <person name="Pourmand N."/>
            <person name="Raney B.J."/>
            <person name="Roessler K.A."/>
            <person name="Sanford J.R."/>
            <person name="Sawyer R.H."/>
            <person name="Schmidt C.J."/>
            <person name="Triplett E.W."/>
            <person name="Tuberville T.D."/>
            <person name="Venegas-Anaya M."/>
            <person name="Howard J.T."/>
            <person name="Jarvis E.D."/>
            <person name="Guillette L.J.Jr."/>
            <person name="Glenn T.C."/>
            <person name="Green R.E."/>
            <person name="Ray D.A."/>
        </authorList>
    </citation>
    <scope>NUCLEOTIDE SEQUENCE [LARGE SCALE GENOMIC DNA]</scope>
    <source>
        <strain evidence="1">KSC_2009_1</strain>
    </source>
</reference>
<gene>
    <name evidence="1" type="ORF">Y1Q_0003578</name>
</gene>
<protein>
    <submittedName>
        <fullName evidence="1">Uncharacterized protein</fullName>
    </submittedName>
</protein>
<proteinExistence type="predicted"/>
<dbReference type="AlphaFoldDB" id="A0A151NGR1"/>
<evidence type="ECO:0000313" key="2">
    <source>
        <dbReference type="Proteomes" id="UP000050525"/>
    </source>
</evidence>
<accession>A0A151NGR1</accession>
<sequence>MHAAKEEIAPSAHVEGKWHLQTDYLVVSNRVSAPAALCLDYVKDAIWETGAQVTVHRSPAFCRRTHRFAVFLRSPVHHGAEGSEEESFHSFTSHGLILAKRSLLTLWLVSTALPILKWSPRPNEFGGSSRKLMVGIAWMTAPHSSSYEMLRCWGRP</sequence>
<name>A0A151NGR1_ALLMI</name>